<protein>
    <submittedName>
        <fullName evidence="1">Uncharacterized protein</fullName>
    </submittedName>
</protein>
<organism evidence="1 2">
    <name type="scientific">Hyalomma asiaticum</name>
    <name type="common">Tick</name>
    <dbReference type="NCBI Taxonomy" id="266040"/>
    <lineage>
        <taxon>Eukaryota</taxon>
        <taxon>Metazoa</taxon>
        <taxon>Ecdysozoa</taxon>
        <taxon>Arthropoda</taxon>
        <taxon>Chelicerata</taxon>
        <taxon>Arachnida</taxon>
        <taxon>Acari</taxon>
        <taxon>Parasitiformes</taxon>
        <taxon>Ixodida</taxon>
        <taxon>Ixodoidea</taxon>
        <taxon>Ixodidae</taxon>
        <taxon>Hyalomminae</taxon>
        <taxon>Hyalomma</taxon>
    </lineage>
</organism>
<sequence length="193" mass="20714">MKTLVIFSFILPCHICLGLEKPHPSKLRRPILSDAPDAVKAAAARLPLGQSWTRLVPPSAGHRGSPGSSSPDQPLGTPPAAAPEPFRGNLLTERYPSEPLATYTPEEARLLCPTCGVPEIHRRQHQNGALHRTGLSAASSPCRSSLPAAASPTTLEAALALLRTLCPQLLRDQSTRNDTPPPEEHLLDLEMDP</sequence>
<gene>
    <name evidence="1" type="ORF">HPB50_023838</name>
</gene>
<proteinExistence type="predicted"/>
<dbReference type="EMBL" id="CM023486">
    <property type="protein sequence ID" value="KAH6929128.1"/>
    <property type="molecule type" value="Genomic_DNA"/>
</dbReference>
<evidence type="ECO:0000313" key="2">
    <source>
        <dbReference type="Proteomes" id="UP000821845"/>
    </source>
</evidence>
<evidence type="ECO:0000313" key="1">
    <source>
        <dbReference type="EMBL" id="KAH6929128.1"/>
    </source>
</evidence>
<keyword evidence="2" id="KW-1185">Reference proteome</keyword>
<accession>A0ACB7S2K2</accession>
<name>A0ACB7S2K2_HYAAI</name>
<reference evidence="1" key="1">
    <citation type="submission" date="2020-05" db="EMBL/GenBank/DDBJ databases">
        <title>Large-scale comparative analyses of tick genomes elucidate their genetic diversity and vector capacities.</title>
        <authorList>
            <person name="Jia N."/>
            <person name="Wang J."/>
            <person name="Shi W."/>
            <person name="Du L."/>
            <person name="Sun Y."/>
            <person name="Zhan W."/>
            <person name="Jiang J."/>
            <person name="Wang Q."/>
            <person name="Zhang B."/>
            <person name="Ji P."/>
            <person name="Sakyi L.B."/>
            <person name="Cui X."/>
            <person name="Yuan T."/>
            <person name="Jiang B."/>
            <person name="Yang W."/>
            <person name="Lam T.T.-Y."/>
            <person name="Chang Q."/>
            <person name="Ding S."/>
            <person name="Wang X."/>
            <person name="Zhu J."/>
            <person name="Ruan X."/>
            <person name="Zhao L."/>
            <person name="Wei J."/>
            <person name="Que T."/>
            <person name="Du C."/>
            <person name="Cheng J."/>
            <person name="Dai P."/>
            <person name="Han X."/>
            <person name="Huang E."/>
            <person name="Gao Y."/>
            <person name="Liu J."/>
            <person name="Shao H."/>
            <person name="Ye R."/>
            <person name="Li L."/>
            <person name="Wei W."/>
            <person name="Wang X."/>
            <person name="Wang C."/>
            <person name="Yang T."/>
            <person name="Huo Q."/>
            <person name="Li W."/>
            <person name="Guo W."/>
            <person name="Chen H."/>
            <person name="Zhou L."/>
            <person name="Ni X."/>
            <person name="Tian J."/>
            <person name="Zhou Y."/>
            <person name="Sheng Y."/>
            <person name="Liu T."/>
            <person name="Pan Y."/>
            <person name="Xia L."/>
            <person name="Li J."/>
            <person name="Zhao F."/>
            <person name="Cao W."/>
        </authorList>
    </citation>
    <scope>NUCLEOTIDE SEQUENCE</scope>
    <source>
        <strain evidence="1">Hyas-2018</strain>
    </source>
</reference>
<comment type="caution">
    <text evidence="1">The sequence shown here is derived from an EMBL/GenBank/DDBJ whole genome shotgun (WGS) entry which is preliminary data.</text>
</comment>
<dbReference type="Proteomes" id="UP000821845">
    <property type="component" value="Chromosome 6"/>
</dbReference>